<reference evidence="3 4" key="1">
    <citation type="submission" date="2024-01" db="EMBL/GenBank/DDBJ databases">
        <title>Draft genome sequences of three bacterial strains isolated from Acacia saligna represent a potential new species within the genus Rhizobium.</title>
        <authorList>
            <person name="Tambong J.T."/>
            <person name="Mnasri B."/>
        </authorList>
    </citation>
    <scope>NUCLEOTIDE SEQUENCE [LARGE SCALE GENOMIC DNA]</scope>
    <source>
        <strain evidence="3 4">1AS12I</strain>
    </source>
</reference>
<gene>
    <name evidence="3" type="ORF">V8Q02_34720</name>
</gene>
<protein>
    <submittedName>
        <fullName evidence="3">Helix-turn-helix transcriptional regulator</fullName>
    </submittedName>
</protein>
<dbReference type="InterPro" id="IPR001387">
    <property type="entry name" value="Cro/C1-type_HTH"/>
</dbReference>
<evidence type="ECO:0000313" key="4">
    <source>
        <dbReference type="Proteomes" id="UP001531129"/>
    </source>
</evidence>
<organism evidence="3 4">
    <name type="scientific">Rhizobium aouanii</name>
    <dbReference type="NCBI Taxonomy" id="3118145"/>
    <lineage>
        <taxon>Bacteria</taxon>
        <taxon>Pseudomonadati</taxon>
        <taxon>Pseudomonadota</taxon>
        <taxon>Alphaproteobacteria</taxon>
        <taxon>Hyphomicrobiales</taxon>
        <taxon>Rhizobiaceae</taxon>
        <taxon>Rhizobium/Agrobacterium group</taxon>
        <taxon>Rhizobium</taxon>
    </lineage>
</organism>
<keyword evidence="4" id="KW-1185">Reference proteome</keyword>
<evidence type="ECO:0000313" key="3">
    <source>
        <dbReference type="EMBL" id="MEI1253091.1"/>
    </source>
</evidence>
<feature type="non-terminal residue" evidence="3">
    <location>
        <position position="1"/>
    </location>
</feature>
<dbReference type="PROSITE" id="PS50943">
    <property type="entry name" value="HTH_CROC1"/>
    <property type="match status" value="1"/>
</dbReference>
<proteinExistence type="predicted"/>
<evidence type="ECO:0000256" key="1">
    <source>
        <dbReference type="SAM" id="MobiDB-lite"/>
    </source>
</evidence>
<name>A0ABU8CW90_9HYPH</name>
<feature type="region of interest" description="Disordered" evidence="1">
    <location>
        <begin position="47"/>
        <end position="74"/>
    </location>
</feature>
<dbReference type="SUPFAM" id="SSF47413">
    <property type="entry name" value="lambda repressor-like DNA-binding domains"/>
    <property type="match status" value="1"/>
</dbReference>
<dbReference type="Pfam" id="PF01381">
    <property type="entry name" value="HTH_3"/>
    <property type="match status" value="1"/>
</dbReference>
<dbReference type="EMBL" id="JBAMYC010000055">
    <property type="protein sequence ID" value="MEI1253091.1"/>
    <property type="molecule type" value="Genomic_DNA"/>
</dbReference>
<evidence type="ECO:0000259" key="2">
    <source>
        <dbReference type="PROSITE" id="PS50943"/>
    </source>
</evidence>
<dbReference type="RefSeq" id="WP_264396487.1">
    <property type="nucleotide sequence ID" value="NZ_JBAMYB010000051.1"/>
</dbReference>
<dbReference type="Proteomes" id="UP001531129">
    <property type="component" value="Unassembled WGS sequence"/>
</dbReference>
<accession>A0ABU8CW90</accession>
<dbReference type="CDD" id="cd00093">
    <property type="entry name" value="HTH_XRE"/>
    <property type="match status" value="1"/>
</dbReference>
<feature type="domain" description="HTH cro/C1-type" evidence="2">
    <location>
        <begin position="1"/>
        <end position="45"/>
    </location>
</feature>
<comment type="caution">
    <text evidence="3">The sequence shown here is derived from an EMBL/GenBank/DDBJ whole genome shotgun (WGS) entry which is preliminary data.</text>
</comment>
<sequence length="121" mass="12940">LQDVADAIGASKTHVYDLETGRSTNPSIELLTKLATHFRVSIADLVGDRTRDRPAAGPGGAQSRHPAARSSPYRVHTYGHSWSVNRTNRLTVVAFTNAGLEGQSPGGRFPAELTEAIYAAL</sequence>
<dbReference type="Gene3D" id="1.10.260.40">
    <property type="entry name" value="lambda repressor-like DNA-binding domains"/>
    <property type="match status" value="1"/>
</dbReference>
<dbReference type="InterPro" id="IPR010982">
    <property type="entry name" value="Lambda_DNA-bd_dom_sf"/>
</dbReference>